<reference evidence="2 3" key="2">
    <citation type="journal article" date="2017" name="Front. Plant Sci.">
        <title>Gene Classification and Mining of Molecular Markers Useful in Red Clover (Trifolium pratense) Breeding.</title>
        <authorList>
            <person name="Istvanek J."/>
            <person name="Dluhosova J."/>
            <person name="Dluhos P."/>
            <person name="Patkova L."/>
            <person name="Nedelnik J."/>
            <person name="Repkova J."/>
        </authorList>
    </citation>
    <scope>NUCLEOTIDE SEQUENCE [LARGE SCALE GENOMIC DNA]</scope>
    <source>
        <strain evidence="3">cv. Tatra</strain>
        <tissue evidence="2">Young leaves</tissue>
    </source>
</reference>
<comment type="caution">
    <text evidence="2">The sequence shown here is derived from an EMBL/GenBank/DDBJ whole genome shotgun (WGS) entry which is preliminary data.</text>
</comment>
<dbReference type="AlphaFoldDB" id="A0A2K3KML0"/>
<feature type="non-terminal residue" evidence="2">
    <location>
        <position position="1"/>
    </location>
</feature>
<evidence type="ECO:0000313" key="2">
    <source>
        <dbReference type="EMBL" id="PNX67548.1"/>
    </source>
</evidence>
<dbReference type="Proteomes" id="UP000236291">
    <property type="component" value="Unassembled WGS sequence"/>
</dbReference>
<accession>A0A2K3KML0</accession>
<proteinExistence type="predicted"/>
<sequence>DEDYAEYLAGLVPEEEQENEEEGHNPVPIELSSDDTEEKSEISAQDQSE</sequence>
<organism evidence="2 3">
    <name type="scientific">Trifolium pratense</name>
    <name type="common">Red clover</name>
    <dbReference type="NCBI Taxonomy" id="57577"/>
    <lineage>
        <taxon>Eukaryota</taxon>
        <taxon>Viridiplantae</taxon>
        <taxon>Streptophyta</taxon>
        <taxon>Embryophyta</taxon>
        <taxon>Tracheophyta</taxon>
        <taxon>Spermatophyta</taxon>
        <taxon>Magnoliopsida</taxon>
        <taxon>eudicotyledons</taxon>
        <taxon>Gunneridae</taxon>
        <taxon>Pentapetalae</taxon>
        <taxon>rosids</taxon>
        <taxon>fabids</taxon>
        <taxon>Fabales</taxon>
        <taxon>Fabaceae</taxon>
        <taxon>Papilionoideae</taxon>
        <taxon>50 kb inversion clade</taxon>
        <taxon>NPAAA clade</taxon>
        <taxon>Hologalegina</taxon>
        <taxon>IRL clade</taxon>
        <taxon>Trifolieae</taxon>
        <taxon>Trifolium</taxon>
    </lineage>
</organism>
<protein>
    <submittedName>
        <fullName evidence="2">Uncharacterized protein</fullName>
    </submittedName>
</protein>
<name>A0A2K3KML0_TRIPR</name>
<feature type="region of interest" description="Disordered" evidence="1">
    <location>
        <begin position="1"/>
        <end position="49"/>
    </location>
</feature>
<dbReference type="EMBL" id="ASHM01211413">
    <property type="protein sequence ID" value="PNX67548.1"/>
    <property type="molecule type" value="Genomic_DNA"/>
</dbReference>
<evidence type="ECO:0000256" key="1">
    <source>
        <dbReference type="SAM" id="MobiDB-lite"/>
    </source>
</evidence>
<reference evidence="2 3" key="1">
    <citation type="journal article" date="2014" name="Am. J. Bot.">
        <title>Genome assembly and annotation for red clover (Trifolium pratense; Fabaceae).</title>
        <authorList>
            <person name="Istvanek J."/>
            <person name="Jaros M."/>
            <person name="Krenek A."/>
            <person name="Repkova J."/>
        </authorList>
    </citation>
    <scope>NUCLEOTIDE SEQUENCE [LARGE SCALE GENOMIC DNA]</scope>
    <source>
        <strain evidence="3">cv. Tatra</strain>
        <tissue evidence="2">Young leaves</tissue>
    </source>
</reference>
<evidence type="ECO:0000313" key="3">
    <source>
        <dbReference type="Proteomes" id="UP000236291"/>
    </source>
</evidence>
<gene>
    <name evidence="2" type="ORF">L195_g063568</name>
</gene>